<dbReference type="FunFam" id="1.10.287.810:FF:000001">
    <property type="entry name" value="mitochondrial import inner membrane translocase subunit TIM13"/>
    <property type="match status" value="1"/>
</dbReference>
<keyword evidence="15" id="KW-1185">Reference proteome</keyword>
<dbReference type="Pfam" id="PF02953">
    <property type="entry name" value="zf-Tim10_DDP"/>
    <property type="match status" value="1"/>
</dbReference>
<proteinExistence type="inferred from homology"/>
<feature type="domain" description="Tim10-like" evidence="13">
    <location>
        <begin position="25"/>
        <end position="84"/>
    </location>
</feature>
<dbReference type="InterPro" id="IPR004217">
    <property type="entry name" value="Tim10-like"/>
</dbReference>
<sequence length="103" mass="11070">MELFGSSKPAAAASSTETKDALKQRVAAEVAMANAQQLISKATEKCYLKCVPSPGASFSSKEQTCTERCLERYFEAFNIVSSTYVRRVAAERQAGALATEPIA</sequence>
<comment type="subunit">
    <text evidence="12">Heterohexamer.</text>
</comment>
<keyword evidence="5 12" id="KW-0472">Membrane</keyword>
<keyword evidence="10 12" id="KW-1015">Disulfide bond</keyword>
<dbReference type="AlphaFoldDB" id="A0AAF0JDJ4"/>
<dbReference type="EMBL" id="CP118376">
    <property type="protein sequence ID" value="WFD43062.1"/>
    <property type="molecule type" value="Genomic_DNA"/>
</dbReference>
<evidence type="ECO:0000259" key="13">
    <source>
        <dbReference type="Pfam" id="PF02953"/>
    </source>
</evidence>
<evidence type="ECO:0000256" key="1">
    <source>
        <dbReference type="ARBA" id="ARBA00004137"/>
    </source>
</evidence>
<keyword evidence="7 12" id="KW-0653">Protein transport</keyword>
<evidence type="ECO:0000256" key="11">
    <source>
        <dbReference type="ARBA" id="ARBA00023186"/>
    </source>
</evidence>
<comment type="function">
    <text evidence="12">Mitochondrial intermembrane chaperone that participates in the import and insertion of some multi-pass transmembrane proteins into the mitochondrial inner membrane. Also required for the transfer of beta-barrel precursors from the TOM complex to the sorting and assembly machinery (SAM complex) of the outer membrane. Acts as a chaperone-like protein that protects the hydrophobic precursors from aggregation and guide them through the mitochondrial intermembrane space.</text>
</comment>
<evidence type="ECO:0000256" key="10">
    <source>
        <dbReference type="ARBA" id="ARBA00023157"/>
    </source>
</evidence>
<name>A0AAF0JDJ4_9BASI</name>
<dbReference type="Proteomes" id="UP001214628">
    <property type="component" value="Chromosome 2"/>
</dbReference>
<evidence type="ECO:0000313" key="15">
    <source>
        <dbReference type="Proteomes" id="UP001214628"/>
    </source>
</evidence>
<comment type="similarity">
    <text evidence="2 12">Belongs to the small Tim family.</text>
</comment>
<dbReference type="InterPro" id="IPR035427">
    <property type="entry name" value="Tim10-like_dom_sf"/>
</dbReference>
<organism evidence="14 15">
    <name type="scientific">Malassezia psittaci</name>
    <dbReference type="NCBI Taxonomy" id="1821823"/>
    <lineage>
        <taxon>Eukaryota</taxon>
        <taxon>Fungi</taxon>
        <taxon>Dikarya</taxon>
        <taxon>Basidiomycota</taxon>
        <taxon>Ustilaginomycotina</taxon>
        <taxon>Malasseziomycetes</taxon>
        <taxon>Malasseziales</taxon>
        <taxon>Malasseziaceae</taxon>
        <taxon>Malassezia</taxon>
    </lineage>
</organism>
<evidence type="ECO:0000256" key="2">
    <source>
        <dbReference type="ARBA" id="ARBA00006720"/>
    </source>
</evidence>
<keyword evidence="6" id="KW-0862">Zinc</keyword>
<keyword evidence="8 12" id="KW-0811">Translocation</keyword>
<evidence type="ECO:0000256" key="3">
    <source>
        <dbReference type="ARBA" id="ARBA00022448"/>
    </source>
</evidence>
<evidence type="ECO:0000256" key="4">
    <source>
        <dbReference type="ARBA" id="ARBA00022723"/>
    </source>
</evidence>
<comment type="subcellular location">
    <subcellularLocation>
        <location evidence="1 12">Mitochondrion inner membrane</location>
        <topology evidence="1 12">Peripheral membrane protein</topology>
        <orientation evidence="1 12">Intermembrane side</orientation>
    </subcellularLocation>
</comment>
<evidence type="ECO:0000256" key="5">
    <source>
        <dbReference type="ARBA" id="ARBA00022792"/>
    </source>
</evidence>
<evidence type="ECO:0000256" key="7">
    <source>
        <dbReference type="ARBA" id="ARBA00022927"/>
    </source>
</evidence>
<keyword evidence="4" id="KW-0479">Metal-binding</keyword>
<keyword evidence="9 12" id="KW-0496">Mitochondrion</keyword>
<dbReference type="SUPFAM" id="SSF144122">
    <property type="entry name" value="Tim10-like"/>
    <property type="match status" value="1"/>
</dbReference>
<keyword evidence="11 12" id="KW-0143">Chaperone</keyword>
<reference evidence="14" key="1">
    <citation type="submission" date="2023-02" db="EMBL/GenBank/DDBJ databases">
        <title>Mating type loci evolution in Malassezia.</title>
        <authorList>
            <person name="Coelho M.A."/>
        </authorList>
    </citation>
    <scope>NUCLEOTIDE SEQUENCE</scope>
    <source>
        <strain evidence="14">CBS 14136</strain>
    </source>
</reference>
<dbReference type="GO" id="GO:0005743">
    <property type="term" value="C:mitochondrial inner membrane"/>
    <property type="evidence" value="ECO:0007669"/>
    <property type="project" value="UniProtKB-SubCell"/>
</dbReference>
<evidence type="ECO:0000256" key="12">
    <source>
        <dbReference type="RuleBase" id="RU367043"/>
    </source>
</evidence>
<evidence type="ECO:0000256" key="9">
    <source>
        <dbReference type="ARBA" id="ARBA00023128"/>
    </source>
</evidence>
<evidence type="ECO:0000256" key="8">
    <source>
        <dbReference type="ARBA" id="ARBA00023010"/>
    </source>
</evidence>
<evidence type="ECO:0000256" key="6">
    <source>
        <dbReference type="ARBA" id="ARBA00022833"/>
    </source>
</evidence>
<dbReference type="GO" id="GO:0045039">
    <property type="term" value="P:protein insertion into mitochondrial inner membrane"/>
    <property type="evidence" value="ECO:0007669"/>
    <property type="project" value="UniProtKB-ARBA"/>
</dbReference>
<dbReference type="GO" id="GO:0015031">
    <property type="term" value="P:protein transport"/>
    <property type="evidence" value="ECO:0007669"/>
    <property type="project" value="UniProtKB-KW"/>
</dbReference>
<accession>A0AAF0JDJ4</accession>
<comment type="domain">
    <text evidence="12">The twin CX3C motif contains 4 conserved Cys residues that form 2 disulfide bonds in the mitochondrial intermembrane space.</text>
</comment>
<dbReference type="Gene3D" id="1.10.287.810">
    <property type="entry name" value="Mitochondrial import inner membrane translocase subunit tim13 like domains"/>
    <property type="match status" value="1"/>
</dbReference>
<dbReference type="GO" id="GO:0046872">
    <property type="term" value="F:metal ion binding"/>
    <property type="evidence" value="ECO:0007669"/>
    <property type="project" value="UniProtKB-KW"/>
</dbReference>
<protein>
    <recommendedName>
        <fullName evidence="12">Mitochondrial import inner membrane translocase subunit</fullName>
    </recommendedName>
</protein>
<dbReference type="GO" id="GO:0042719">
    <property type="term" value="C:mitochondrial intermembrane space chaperone complex"/>
    <property type="evidence" value="ECO:0007669"/>
    <property type="project" value="UniProtKB-ARBA"/>
</dbReference>
<keyword evidence="3 12" id="KW-0813">Transport</keyword>
<keyword evidence="5 12" id="KW-0999">Mitochondrion inner membrane</keyword>
<gene>
    <name evidence="14" type="primary">TIM13</name>
    <name evidence="14" type="ORF">MPSI1_001714</name>
</gene>
<evidence type="ECO:0000313" key="14">
    <source>
        <dbReference type="EMBL" id="WFD43062.1"/>
    </source>
</evidence>